<evidence type="ECO:0000313" key="2">
    <source>
        <dbReference type="Proteomes" id="UP000249134"/>
    </source>
</evidence>
<protein>
    <submittedName>
        <fullName evidence="1">YwiB</fullName>
    </submittedName>
</protein>
<dbReference type="EMBL" id="LS483476">
    <property type="protein sequence ID" value="SQI63084.1"/>
    <property type="molecule type" value="Genomic_DNA"/>
</dbReference>
<sequence length="145" mass="16827">MDVKEKKKVAKIKLVTVIRHPDQENETFELWVEGSLFRKQDHTYLTFEEVQENGSVRTTVRMGEEEALILRGGSIKMRLPFILNEKQPGSYDGGYGSLAVTVHTHTLQFEHNEDRGRFIVDYDLLTGDQLVGEYNLEFTYTEEKQ</sequence>
<gene>
    <name evidence="1" type="primary">ywiB</name>
    <name evidence="1" type="ORF">NCTC4824_03915</name>
</gene>
<dbReference type="InterPro" id="IPR015231">
    <property type="entry name" value="DUF1934"/>
</dbReference>
<dbReference type="SUPFAM" id="SSF50814">
    <property type="entry name" value="Lipocalins"/>
    <property type="match status" value="1"/>
</dbReference>
<dbReference type="RefSeq" id="WP_066143883.1">
    <property type="nucleotide sequence ID" value="NZ_CBCSGM010000004.1"/>
</dbReference>
<organism evidence="1 2">
    <name type="scientific">Lederbergia lenta</name>
    <name type="common">Bacillus lentus</name>
    <dbReference type="NCBI Taxonomy" id="1467"/>
    <lineage>
        <taxon>Bacteria</taxon>
        <taxon>Bacillati</taxon>
        <taxon>Bacillota</taxon>
        <taxon>Bacilli</taxon>
        <taxon>Bacillales</taxon>
        <taxon>Bacillaceae</taxon>
        <taxon>Lederbergia</taxon>
    </lineage>
</organism>
<dbReference type="Proteomes" id="UP000249134">
    <property type="component" value="Chromosome 1"/>
</dbReference>
<dbReference type="KEGG" id="blen:NCTC4824_03915"/>
<dbReference type="AlphaFoldDB" id="A0A2X4ZRW0"/>
<accession>A0A2X4ZRW0</accession>
<keyword evidence="2" id="KW-1185">Reference proteome</keyword>
<reference evidence="1 2" key="1">
    <citation type="submission" date="2018-06" db="EMBL/GenBank/DDBJ databases">
        <authorList>
            <consortium name="Pathogen Informatics"/>
            <person name="Doyle S."/>
        </authorList>
    </citation>
    <scope>NUCLEOTIDE SEQUENCE [LARGE SCALE GENOMIC DNA]</scope>
    <source>
        <strain evidence="1 2">NCTC4824</strain>
    </source>
</reference>
<dbReference type="STRING" id="1348624.GCA_001591545_03022"/>
<evidence type="ECO:0000313" key="1">
    <source>
        <dbReference type="EMBL" id="SQI63084.1"/>
    </source>
</evidence>
<dbReference type="InterPro" id="IPR012674">
    <property type="entry name" value="Calycin"/>
</dbReference>
<name>A0A2X4ZRW0_LEDLE</name>
<proteinExistence type="predicted"/>
<dbReference type="Gene3D" id="2.40.128.20">
    <property type="match status" value="1"/>
</dbReference>
<dbReference type="Pfam" id="PF09148">
    <property type="entry name" value="DUF1934"/>
    <property type="match status" value="1"/>
</dbReference>